<organism evidence="2">
    <name type="scientific">hydrothermal vent metagenome</name>
    <dbReference type="NCBI Taxonomy" id="652676"/>
    <lineage>
        <taxon>unclassified sequences</taxon>
        <taxon>metagenomes</taxon>
        <taxon>ecological metagenomes</taxon>
    </lineage>
</organism>
<sequence>MLQATLESINQTAVISNDTIRIVVVNNNSKDNTELVCKDFAPQSKYKFEYYFEDQQGLSFARNRALAETKEGIIIFTDDDVVVPENWLAIYIDEYSSAEVDAVYGPVFPEWRNEKPEWYDKKLDPSYALLDYGDQRFVAKSIYQEFYGANFSIKVDILKSYGGFDTNLGRTADKLFIGEETEIFSKLLDEKRVVVYNPRIYVGHVIRSERKTKLYLTKYYKDIAESLAYLSVKKMKKSLLGIPLYKYKEFVSFYLSFIPKYLFYFLANKKGKLLVQILELIRNNRLLFFYLKIYFTKTR</sequence>
<accession>A0A3B0ZXV6</accession>
<dbReference type="InterPro" id="IPR029044">
    <property type="entry name" value="Nucleotide-diphossugar_trans"/>
</dbReference>
<name>A0A3B0ZXV6_9ZZZZ</name>
<dbReference type="Pfam" id="PF00535">
    <property type="entry name" value="Glycos_transf_2"/>
    <property type="match status" value="1"/>
</dbReference>
<proteinExistence type="predicted"/>
<reference evidence="2" key="1">
    <citation type="submission" date="2018-06" db="EMBL/GenBank/DDBJ databases">
        <authorList>
            <person name="Zhirakovskaya E."/>
        </authorList>
    </citation>
    <scope>NUCLEOTIDE SEQUENCE</scope>
</reference>
<dbReference type="SUPFAM" id="SSF53448">
    <property type="entry name" value="Nucleotide-diphospho-sugar transferases"/>
    <property type="match status" value="1"/>
</dbReference>
<evidence type="ECO:0000313" key="2">
    <source>
        <dbReference type="EMBL" id="VAW92743.1"/>
    </source>
</evidence>
<dbReference type="EMBL" id="UOFT01000028">
    <property type="protein sequence ID" value="VAW92743.1"/>
    <property type="molecule type" value="Genomic_DNA"/>
</dbReference>
<feature type="domain" description="Glycosyltransferase 2-like" evidence="1">
    <location>
        <begin position="2"/>
        <end position="160"/>
    </location>
</feature>
<dbReference type="GO" id="GO:0016758">
    <property type="term" value="F:hexosyltransferase activity"/>
    <property type="evidence" value="ECO:0007669"/>
    <property type="project" value="UniProtKB-ARBA"/>
</dbReference>
<evidence type="ECO:0000259" key="1">
    <source>
        <dbReference type="Pfam" id="PF00535"/>
    </source>
</evidence>
<protein>
    <recommendedName>
        <fullName evidence="1">Glycosyltransferase 2-like domain-containing protein</fullName>
    </recommendedName>
</protein>
<dbReference type="PANTHER" id="PTHR22916:SF3">
    <property type="entry name" value="UDP-GLCNAC:BETAGAL BETA-1,3-N-ACETYLGLUCOSAMINYLTRANSFERASE-LIKE PROTEIN 1"/>
    <property type="match status" value="1"/>
</dbReference>
<dbReference type="InterPro" id="IPR001173">
    <property type="entry name" value="Glyco_trans_2-like"/>
</dbReference>
<dbReference type="Gene3D" id="3.90.550.10">
    <property type="entry name" value="Spore Coat Polysaccharide Biosynthesis Protein SpsA, Chain A"/>
    <property type="match status" value="1"/>
</dbReference>
<gene>
    <name evidence="2" type="ORF">MNBD_GAMMA23-332</name>
</gene>
<dbReference type="PANTHER" id="PTHR22916">
    <property type="entry name" value="GLYCOSYLTRANSFERASE"/>
    <property type="match status" value="1"/>
</dbReference>
<dbReference type="AlphaFoldDB" id="A0A3B0ZXV6"/>
<dbReference type="CDD" id="cd00761">
    <property type="entry name" value="Glyco_tranf_GTA_type"/>
    <property type="match status" value="1"/>
</dbReference>